<proteinExistence type="predicted"/>
<name>F0WHX2_9STRA</name>
<protein>
    <submittedName>
        <fullName evidence="1">Uncharacterized protein AlNc14C105G6178</fullName>
    </submittedName>
</protein>
<accession>F0WHX2</accession>
<sequence length="292" mass="32472">MRLAKAAAQRLKAVIVESDAVCGRIRIGDTSVHANILKKEKSIDENPVVPQHPVVVNDIHSLMTNLRGKSDGQSNSIMDGLSDVVAALPEQLLRKFTGEDVPTTMKKRQESPIEAFSRSSAKKEDSSIRAKYLDKINKLKQKKSAGPSEKTTRGVTGWVSKCGLQDFMSYVGTRGLMIGLIPPKELPQTSDVGDYYIFEKEFDVVMPRDDMAQIPKPDPLIRLCKVMELEPFEVAVLAQNTSALSAARSAGTHCCQILETDTKLHSHHAHYHISKLIEFRYIVEELNGISYR</sequence>
<reference evidence="1" key="2">
    <citation type="submission" date="2011-02" db="EMBL/GenBank/DDBJ databases">
        <authorList>
            <person name="MacLean D."/>
        </authorList>
    </citation>
    <scope>NUCLEOTIDE SEQUENCE</scope>
</reference>
<dbReference type="HOGENOM" id="CLU_073474_0_0_1"/>
<dbReference type="Gene3D" id="3.40.50.1000">
    <property type="entry name" value="HAD superfamily/HAD-like"/>
    <property type="match status" value="1"/>
</dbReference>
<dbReference type="EMBL" id="FR824150">
    <property type="protein sequence ID" value="CCA20848.1"/>
    <property type="molecule type" value="Genomic_DNA"/>
</dbReference>
<dbReference type="AlphaFoldDB" id="F0WHX2"/>
<organism evidence="1">
    <name type="scientific">Albugo laibachii Nc14</name>
    <dbReference type="NCBI Taxonomy" id="890382"/>
    <lineage>
        <taxon>Eukaryota</taxon>
        <taxon>Sar</taxon>
        <taxon>Stramenopiles</taxon>
        <taxon>Oomycota</taxon>
        <taxon>Peronosporomycetes</taxon>
        <taxon>Albuginales</taxon>
        <taxon>Albuginaceae</taxon>
        <taxon>Albugo</taxon>
    </lineage>
</organism>
<dbReference type="SUPFAM" id="SSF56784">
    <property type="entry name" value="HAD-like"/>
    <property type="match status" value="1"/>
</dbReference>
<reference evidence="1" key="1">
    <citation type="journal article" date="2011" name="PLoS Biol.">
        <title>Gene gain and loss during evolution of obligate parasitism in the white rust pathogen of Arabidopsis thaliana.</title>
        <authorList>
            <person name="Kemen E."/>
            <person name="Gardiner A."/>
            <person name="Schultz-Larsen T."/>
            <person name="Kemen A.C."/>
            <person name="Balmuth A.L."/>
            <person name="Robert-Seilaniantz A."/>
            <person name="Bailey K."/>
            <person name="Holub E."/>
            <person name="Studholme D.J."/>
            <person name="Maclean D."/>
            <person name="Jones J.D."/>
        </authorList>
    </citation>
    <scope>NUCLEOTIDE SEQUENCE</scope>
</reference>
<dbReference type="InterPro" id="IPR023214">
    <property type="entry name" value="HAD_sf"/>
</dbReference>
<gene>
    <name evidence="1" type="primary">AlNc14C105G6178</name>
    <name evidence="1" type="ORF">ALNC14_069910</name>
</gene>
<evidence type="ECO:0000313" key="1">
    <source>
        <dbReference type="EMBL" id="CCA20848.1"/>
    </source>
</evidence>
<dbReference type="InterPro" id="IPR036412">
    <property type="entry name" value="HAD-like_sf"/>
</dbReference>